<feature type="domain" description="Penicillin-binding protein transpeptidase" evidence="4">
    <location>
        <begin position="74"/>
        <end position="307"/>
    </location>
</feature>
<dbReference type="PROSITE" id="PS51257">
    <property type="entry name" value="PROKAR_LIPOPROTEIN"/>
    <property type="match status" value="1"/>
</dbReference>
<dbReference type="InterPro" id="IPR050515">
    <property type="entry name" value="Beta-lactam/transpept"/>
</dbReference>
<dbReference type="EMBL" id="AP023322">
    <property type="protein sequence ID" value="BCI63091.1"/>
    <property type="molecule type" value="Genomic_DNA"/>
</dbReference>
<dbReference type="GO" id="GO:0005886">
    <property type="term" value="C:plasma membrane"/>
    <property type="evidence" value="ECO:0007669"/>
    <property type="project" value="TreeGrafter"/>
</dbReference>
<gene>
    <name evidence="5" type="ORF">Cop2CBH44_14440</name>
</gene>
<feature type="signal peptide" evidence="3">
    <location>
        <begin position="1"/>
        <end position="18"/>
    </location>
</feature>
<reference evidence="6" key="1">
    <citation type="submission" date="2020-07" db="EMBL/GenBank/DDBJ databases">
        <title>Complete genome sequencing of Coprobacter sp. strain 2CBH44.</title>
        <authorList>
            <person name="Sakamoto M."/>
            <person name="Murakami T."/>
            <person name="Mori H."/>
        </authorList>
    </citation>
    <scope>NUCLEOTIDE SEQUENCE [LARGE SCALE GENOMIC DNA]</scope>
    <source>
        <strain evidence="6">2CBH44</strain>
    </source>
</reference>
<accession>A0A7G1HX62</accession>
<keyword evidence="6" id="KW-1185">Reference proteome</keyword>
<name>A0A7G1HX62_9BACT</name>
<dbReference type="Gene3D" id="3.30.450.330">
    <property type="match status" value="1"/>
</dbReference>
<evidence type="ECO:0000313" key="5">
    <source>
        <dbReference type="EMBL" id="BCI63091.1"/>
    </source>
</evidence>
<evidence type="ECO:0000256" key="1">
    <source>
        <dbReference type="ARBA" id="ARBA00004370"/>
    </source>
</evidence>
<dbReference type="AlphaFoldDB" id="A0A7G1HX62"/>
<evidence type="ECO:0000256" key="2">
    <source>
        <dbReference type="ARBA" id="ARBA00023136"/>
    </source>
</evidence>
<protein>
    <recommendedName>
        <fullName evidence="4">Penicillin-binding protein transpeptidase domain-containing protein</fullName>
    </recommendedName>
</protein>
<keyword evidence="3" id="KW-0732">Signal</keyword>
<dbReference type="PANTHER" id="PTHR30627:SF1">
    <property type="entry name" value="PEPTIDOGLYCAN D,D-TRANSPEPTIDASE FTSI"/>
    <property type="match status" value="1"/>
</dbReference>
<comment type="subcellular location">
    <subcellularLocation>
        <location evidence="1">Membrane</location>
    </subcellularLocation>
</comment>
<dbReference type="Proteomes" id="UP000594042">
    <property type="component" value="Chromosome"/>
</dbReference>
<sequence length="313" mass="34044">MKRTILCMSVMFLFVLLACNSGKKGENSKMDSAIGDILQKSLVELQADSGYVLVIDTAGQVKVSVNMVLGMDGKYEKGSNRIFSAQSEMGSLLMPFALIPALEDGLITWNDSIEMPGDTLVYDGVSITDENTQMARTGKITVKDIVATSSNIGMAKILLDNYGEQPMMFTQKLKLIRIVNVPSPDDTKTFLGVGQGYGVTMTPAEMLSFYYTVSKNDTTLCSGTTMKGIREILDETVTFGLGKPALSEKVKIAGKTGSAITEDEVKSEFCGYFPADAPQYTCLVVISNPKNSQPIEKIAGDTFRQIAEYIMEK</sequence>
<evidence type="ECO:0000256" key="3">
    <source>
        <dbReference type="SAM" id="SignalP"/>
    </source>
</evidence>
<organism evidence="5 6">
    <name type="scientific">Coprobacter secundus subsp. similis</name>
    <dbReference type="NCBI Taxonomy" id="2751153"/>
    <lineage>
        <taxon>Bacteria</taxon>
        <taxon>Pseudomonadati</taxon>
        <taxon>Bacteroidota</taxon>
        <taxon>Bacteroidia</taxon>
        <taxon>Bacteroidales</taxon>
        <taxon>Barnesiellaceae</taxon>
        <taxon>Coprobacter</taxon>
    </lineage>
</organism>
<feature type="chain" id="PRO_5028887668" description="Penicillin-binding protein transpeptidase domain-containing protein" evidence="3">
    <location>
        <begin position="19"/>
        <end position="313"/>
    </location>
</feature>
<keyword evidence="2" id="KW-0472">Membrane</keyword>
<dbReference type="PANTHER" id="PTHR30627">
    <property type="entry name" value="PEPTIDOGLYCAN D,D-TRANSPEPTIDASE"/>
    <property type="match status" value="1"/>
</dbReference>
<dbReference type="GO" id="GO:0071555">
    <property type="term" value="P:cell wall organization"/>
    <property type="evidence" value="ECO:0007669"/>
    <property type="project" value="TreeGrafter"/>
</dbReference>
<dbReference type="Pfam" id="PF00905">
    <property type="entry name" value="Transpeptidase"/>
    <property type="match status" value="1"/>
</dbReference>
<dbReference type="InterPro" id="IPR001460">
    <property type="entry name" value="PCN-bd_Tpept"/>
</dbReference>
<proteinExistence type="predicted"/>
<dbReference type="KEGG" id="copr:Cop2CBH44_14440"/>
<evidence type="ECO:0000313" key="6">
    <source>
        <dbReference type="Proteomes" id="UP000594042"/>
    </source>
</evidence>
<dbReference type="RefSeq" id="WP_200755807.1">
    <property type="nucleotide sequence ID" value="NZ_AP023322.1"/>
</dbReference>
<dbReference type="GO" id="GO:0008658">
    <property type="term" value="F:penicillin binding"/>
    <property type="evidence" value="ECO:0007669"/>
    <property type="project" value="InterPro"/>
</dbReference>
<evidence type="ECO:0000259" key="4">
    <source>
        <dbReference type="Pfam" id="PF00905"/>
    </source>
</evidence>
<dbReference type="SUPFAM" id="SSF56601">
    <property type="entry name" value="beta-lactamase/transpeptidase-like"/>
    <property type="match status" value="1"/>
</dbReference>
<dbReference type="InterPro" id="IPR012338">
    <property type="entry name" value="Beta-lactam/transpept-like"/>
</dbReference>
<dbReference type="Gene3D" id="3.40.710.10">
    <property type="entry name" value="DD-peptidase/beta-lactamase superfamily"/>
    <property type="match status" value="1"/>
</dbReference>